<dbReference type="Gene3D" id="2.10.109.10">
    <property type="entry name" value="Umud Fragment, subunit A"/>
    <property type="match status" value="1"/>
</dbReference>
<feature type="domain" description="HTH cro/C1-type" evidence="4">
    <location>
        <begin position="7"/>
        <end position="61"/>
    </location>
</feature>
<dbReference type="EMBL" id="FNUS01000005">
    <property type="protein sequence ID" value="SEG38563.1"/>
    <property type="molecule type" value="Genomic_DNA"/>
</dbReference>
<dbReference type="Pfam" id="PF01381">
    <property type="entry name" value="HTH_3"/>
    <property type="match status" value="1"/>
</dbReference>
<dbReference type="CDD" id="cd00093">
    <property type="entry name" value="HTH_XRE"/>
    <property type="match status" value="1"/>
</dbReference>
<dbReference type="InterPro" id="IPR036286">
    <property type="entry name" value="LexA/Signal_pep-like_sf"/>
</dbReference>
<dbReference type="OrthoDB" id="959032at2"/>
<dbReference type="Proteomes" id="UP000236738">
    <property type="component" value="Unassembled WGS sequence"/>
</dbReference>
<dbReference type="Gene3D" id="1.10.260.40">
    <property type="entry name" value="lambda repressor-like DNA-binding domains"/>
    <property type="match status" value="1"/>
</dbReference>
<evidence type="ECO:0000256" key="2">
    <source>
        <dbReference type="ARBA" id="ARBA00023125"/>
    </source>
</evidence>
<evidence type="ECO:0000256" key="3">
    <source>
        <dbReference type="ARBA" id="ARBA00023163"/>
    </source>
</evidence>
<reference evidence="6" key="1">
    <citation type="submission" date="2016-10" db="EMBL/GenBank/DDBJ databases">
        <authorList>
            <person name="Varghese N."/>
            <person name="Submissions S."/>
        </authorList>
    </citation>
    <scope>NUCLEOTIDE SEQUENCE [LARGE SCALE GENOMIC DNA]</scope>
    <source>
        <strain evidence="6">DSM 21580</strain>
    </source>
</reference>
<accession>A0A1H5ZPS8</accession>
<dbReference type="PANTHER" id="PTHR40661">
    <property type="match status" value="1"/>
</dbReference>
<dbReference type="Pfam" id="PF00717">
    <property type="entry name" value="Peptidase_S24"/>
    <property type="match status" value="1"/>
</dbReference>
<dbReference type="PANTHER" id="PTHR40661:SF1">
    <property type="entry name" value="HTH CRO_C1-TYPE DOMAIN-CONTAINING PROTEIN"/>
    <property type="match status" value="1"/>
</dbReference>
<name>A0A1H5ZPS8_9FLAO</name>
<protein>
    <submittedName>
        <fullName evidence="5">Phage repressor protein C, contains Cro/C1-type HTH and peptisase s24 domains</fullName>
    </submittedName>
</protein>
<organism evidence="5 6">
    <name type="scientific">Halpernia humi</name>
    <dbReference type="NCBI Taxonomy" id="493375"/>
    <lineage>
        <taxon>Bacteria</taxon>
        <taxon>Pseudomonadati</taxon>
        <taxon>Bacteroidota</taxon>
        <taxon>Flavobacteriia</taxon>
        <taxon>Flavobacteriales</taxon>
        <taxon>Weeksellaceae</taxon>
        <taxon>Chryseobacterium group</taxon>
        <taxon>Halpernia</taxon>
    </lineage>
</organism>
<sequence>MEIGRRIREVREARNISQKELAEKISMDPSQYSKIERGKVMPTLNQTMEISSIFNISVDSLIHNKFYSESYDEKVDNPGIVAESISSYGTKSIPLLPLDAFAGAGGSNVDGVDFAQIEERYDVPLFYNIKVDFMINVRGSSMYPKYSSGDVVACRMVDDLLFVQWNKIYVLDTISQGVIMKRLKKSNIKENVICKSDNSEYDDFEVPMSDIRNIALVVGSVRLE</sequence>
<dbReference type="InterPro" id="IPR001387">
    <property type="entry name" value="Cro/C1-type_HTH"/>
</dbReference>
<gene>
    <name evidence="5" type="ORF">SAMN05421847_2146</name>
</gene>
<evidence type="ECO:0000313" key="6">
    <source>
        <dbReference type="Proteomes" id="UP000236738"/>
    </source>
</evidence>
<dbReference type="PROSITE" id="PS50943">
    <property type="entry name" value="HTH_CROC1"/>
    <property type="match status" value="1"/>
</dbReference>
<dbReference type="GO" id="GO:0003677">
    <property type="term" value="F:DNA binding"/>
    <property type="evidence" value="ECO:0007669"/>
    <property type="project" value="UniProtKB-KW"/>
</dbReference>
<dbReference type="AlphaFoldDB" id="A0A1H5ZPS8"/>
<evidence type="ECO:0000259" key="4">
    <source>
        <dbReference type="PROSITE" id="PS50943"/>
    </source>
</evidence>
<evidence type="ECO:0000256" key="1">
    <source>
        <dbReference type="ARBA" id="ARBA00023015"/>
    </source>
</evidence>
<keyword evidence="2" id="KW-0238">DNA-binding</keyword>
<keyword evidence="1" id="KW-0805">Transcription regulation</keyword>
<evidence type="ECO:0000313" key="5">
    <source>
        <dbReference type="EMBL" id="SEG38563.1"/>
    </source>
</evidence>
<dbReference type="SMART" id="SM00530">
    <property type="entry name" value="HTH_XRE"/>
    <property type="match status" value="1"/>
</dbReference>
<dbReference type="InterPro" id="IPR015927">
    <property type="entry name" value="Peptidase_S24_S26A/B/C"/>
</dbReference>
<dbReference type="SUPFAM" id="SSF47413">
    <property type="entry name" value="lambda repressor-like DNA-binding domains"/>
    <property type="match status" value="1"/>
</dbReference>
<keyword evidence="6" id="KW-1185">Reference proteome</keyword>
<dbReference type="RefSeq" id="WP_103914027.1">
    <property type="nucleotide sequence ID" value="NZ_FNUS01000005.1"/>
</dbReference>
<dbReference type="CDD" id="cd06529">
    <property type="entry name" value="S24_LexA-like"/>
    <property type="match status" value="1"/>
</dbReference>
<dbReference type="InterPro" id="IPR010982">
    <property type="entry name" value="Lambda_DNA-bd_dom_sf"/>
</dbReference>
<dbReference type="InterPro" id="IPR039418">
    <property type="entry name" value="LexA-like"/>
</dbReference>
<dbReference type="SUPFAM" id="SSF51306">
    <property type="entry name" value="LexA/Signal peptidase"/>
    <property type="match status" value="1"/>
</dbReference>
<keyword evidence="3" id="KW-0804">Transcription</keyword>
<proteinExistence type="predicted"/>